<organism evidence="2 3">
    <name type="scientific">Ficus carica</name>
    <name type="common">Common fig</name>
    <dbReference type="NCBI Taxonomy" id="3494"/>
    <lineage>
        <taxon>Eukaryota</taxon>
        <taxon>Viridiplantae</taxon>
        <taxon>Streptophyta</taxon>
        <taxon>Embryophyta</taxon>
        <taxon>Tracheophyta</taxon>
        <taxon>Spermatophyta</taxon>
        <taxon>Magnoliopsida</taxon>
        <taxon>eudicotyledons</taxon>
        <taxon>Gunneridae</taxon>
        <taxon>Pentapetalae</taxon>
        <taxon>rosids</taxon>
        <taxon>fabids</taxon>
        <taxon>Rosales</taxon>
        <taxon>Moraceae</taxon>
        <taxon>Ficeae</taxon>
        <taxon>Ficus</taxon>
    </lineage>
</organism>
<gene>
    <name evidence="2" type="ORF">TIFTF001_014083</name>
</gene>
<evidence type="ECO:0000313" key="2">
    <source>
        <dbReference type="EMBL" id="GMN44888.1"/>
    </source>
</evidence>
<protein>
    <submittedName>
        <fullName evidence="2">Uncharacterized protein</fullName>
    </submittedName>
</protein>
<sequence>MMGKESHAGKGDDVARSDEPDDSLSKSCEFGYIGHKTQEGQRAKATVLKFGKAGAESEHCNHGIGRCSADSRTPEQQ</sequence>
<dbReference type="EMBL" id="BTGU01000019">
    <property type="protein sequence ID" value="GMN44888.1"/>
    <property type="molecule type" value="Genomic_DNA"/>
</dbReference>
<keyword evidence="3" id="KW-1185">Reference proteome</keyword>
<feature type="region of interest" description="Disordered" evidence="1">
    <location>
        <begin position="1"/>
        <end position="28"/>
    </location>
</feature>
<dbReference type="AlphaFoldDB" id="A0AA88D3P6"/>
<accession>A0AA88D3P6</accession>
<evidence type="ECO:0000256" key="1">
    <source>
        <dbReference type="SAM" id="MobiDB-lite"/>
    </source>
</evidence>
<dbReference type="Proteomes" id="UP001187192">
    <property type="component" value="Unassembled WGS sequence"/>
</dbReference>
<evidence type="ECO:0000313" key="3">
    <source>
        <dbReference type="Proteomes" id="UP001187192"/>
    </source>
</evidence>
<feature type="region of interest" description="Disordered" evidence="1">
    <location>
        <begin position="55"/>
        <end position="77"/>
    </location>
</feature>
<name>A0AA88D3P6_FICCA</name>
<feature type="compositionally biased region" description="Basic and acidic residues" evidence="1">
    <location>
        <begin position="1"/>
        <end position="18"/>
    </location>
</feature>
<comment type="caution">
    <text evidence="2">The sequence shown here is derived from an EMBL/GenBank/DDBJ whole genome shotgun (WGS) entry which is preliminary data.</text>
</comment>
<reference evidence="2" key="1">
    <citation type="submission" date="2023-07" db="EMBL/GenBank/DDBJ databases">
        <title>draft genome sequence of fig (Ficus carica).</title>
        <authorList>
            <person name="Takahashi T."/>
            <person name="Nishimura K."/>
        </authorList>
    </citation>
    <scope>NUCLEOTIDE SEQUENCE</scope>
</reference>
<proteinExistence type="predicted"/>